<keyword evidence="2" id="KW-1185">Reference proteome</keyword>
<evidence type="ECO:0000313" key="1">
    <source>
        <dbReference type="EMBL" id="CAK9076972.1"/>
    </source>
</evidence>
<gene>
    <name evidence="1" type="ORF">CCMP2556_LOCUS37940</name>
</gene>
<dbReference type="Proteomes" id="UP001642484">
    <property type="component" value="Unassembled WGS sequence"/>
</dbReference>
<evidence type="ECO:0000313" key="2">
    <source>
        <dbReference type="Proteomes" id="UP001642484"/>
    </source>
</evidence>
<dbReference type="EMBL" id="CAXAMN010023350">
    <property type="protein sequence ID" value="CAK9076972.1"/>
    <property type="molecule type" value="Genomic_DNA"/>
</dbReference>
<protein>
    <submittedName>
        <fullName evidence="1">Uncharacterized protein</fullName>
    </submittedName>
</protein>
<reference evidence="1 2" key="1">
    <citation type="submission" date="2024-02" db="EMBL/GenBank/DDBJ databases">
        <authorList>
            <person name="Chen Y."/>
            <person name="Shah S."/>
            <person name="Dougan E. K."/>
            <person name="Thang M."/>
            <person name="Chan C."/>
        </authorList>
    </citation>
    <scope>NUCLEOTIDE SEQUENCE [LARGE SCALE GENOMIC DNA]</scope>
</reference>
<name>A0ABP0PN66_9DINO</name>
<organism evidence="1 2">
    <name type="scientific">Durusdinium trenchii</name>
    <dbReference type="NCBI Taxonomy" id="1381693"/>
    <lineage>
        <taxon>Eukaryota</taxon>
        <taxon>Sar</taxon>
        <taxon>Alveolata</taxon>
        <taxon>Dinophyceae</taxon>
        <taxon>Suessiales</taxon>
        <taxon>Symbiodiniaceae</taxon>
        <taxon>Durusdinium</taxon>
    </lineage>
</organism>
<accession>A0ABP0PN66</accession>
<sequence>MGASTPLRVRIKEEEQTLASNKKVSKEQAKLLSECFNNVRWTWNYTVKDVNALDNGRKIPQAILQLVRQAQESQNKLAKEAMVLIKGWTEDGHQDRFMKLKRGHATCTQNLAKLGHMVEFKELPDELEPTKANLDKLMQEMAIHTRDYNELIETTRGILAQKIAAAAYEDAVNFKAEQTSLELLQNVSTIGSSGFYANKCYMDFLEVIPYKINIPSVMTCRLPFKSYAKHSFQGKRALSYLAGGFRAVLWSVLGDLDYLCKIMRLPRSTLEKGPCPLCKCTGKGLTTWLDFRDTAPWRGLQWDACDWHAWEDRSACPLFRLLPRFSPWAIALDWMHCKYLGHDVLVYGSVLSLLTRYVCTLGVTREQHQADLARRLLFLQKNKTPCQFRYLNRCSMFERKSGYPKLRGKEDAKKFQHLCAASLLLLSDIAEHFITDQLFGITQKAHFTQHISLLAKFLSPRLTWCFEGEDVQRKISTLAKTCVGGERPGQTIGKMMSRYRLGLRLQFEKHG</sequence>
<proteinExistence type="predicted"/>
<comment type="caution">
    <text evidence="1">The sequence shown here is derived from an EMBL/GenBank/DDBJ whole genome shotgun (WGS) entry which is preliminary data.</text>
</comment>